<dbReference type="RefSeq" id="WP_200127578.1">
    <property type="nucleotide sequence ID" value="NZ_CP054705.1"/>
</dbReference>
<protein>
    <submittedName>
        <fullName evidence="1">Uncharacterized protein</fullName>
    </submittedName>
</protein>
<dbReference type="EMBL" id="CP054705">
    <property type="protein sequence ID" value="QQK75037.1"/>
    <property type="molecule type" value="Genomic_DNA"/>
</dbReference>
<evidence type="ECO:0000313" key="2">
    <source>
        <dbReference type="Proteomes" id="UP000595823"/>
    </source>
</evidence>
<organism evidence="1 2">
    <name type="scientific">Salicibibacter cibarius</name>
    <dbReference type="NCBI Taxonomy" id="2743000"/>
    <lineage>
        <taxon>Bacteria</taxon>
        <taxon>Bacillati</taxon>
        <taxon>Bacillota</taxon>
        <taxon>Bacilli</taxon>
        <taxon>Bacillales</taxon>
        <taxon>Bacillaceae</taxon>
        <taxon>Salicibibacter</taxon>
    </lineage>
</organism>
<reference evidence="1 2" key="1">
    <citation type="submission" date="2020-06" db="EMBL/GenBank/DDBJ databases">
        <title>Genomic analysis of Salicibibacter sp. NKC5-3.</title>
        <authorList>
            <person name="Oh Y.J."/>
        </authorList>
    </citation>
    <scope>NUCLEOTIDE SEQUENCE [LARGE SCALE GENOMIC DNA]</scope>
    <source>
        <strain evidence="1 2">NKC5-3</strain>
    </source>
</reference>
<keyword evidence="2" id="KW-1185">Reference proteome</keyword>
<accession>A0A7T6Z1A6</accession>
<proteinExistence type="predicted"/>
<dbReference type="AlphaFoldDB" id="A0A7T6Z1A6"/>
<evidence type="ECO:0000313" key="1">
    <source>
        <dbReference type="EMBL" id="QQK75037.1"/>
    </source>
</evidence>
<dbReference type="Proteomes" id="UP000595823">
    <property type="component" value="Chromosome"/>
</dbReference>
<name>A0A7T6Z1A6_9BACI</name>
<dbReference type="KEGG" id="scia:HUG15_05095"/>
<gene>
    <name evidence="1" type="ORF">HUG15_05095</name>
</gene>
<sequence length="54" mass="6207">MSKEHTLFCDEFPEDKPIQLGLTGTKAMLSFSVPGNYDKQFSFSFKKEKIPLCF</sequence>